<evidence type="ECO:0000259" key="3">
    <source>
        <dbReference type="SMART" id="SM01007"/>
    </source>
</evidence>
<dbReference type="STRING" id="402384.HM131_17300"/>
<evidence type="ECO:0000313" key="4">
    <source>
        <dbReference type="EMBL" id="ARI78485.1"/>
    </source>
</evidence>
<dbReference type="EMBL" id="CP020772">
    <property type="protein sequence ID" value="ARI78485.1"/>
    <property type="molecule type" value="Genomic_DNA"/>
</dbReference>
<dbReference type="SMART" id="SM01007">
    <property type="entry name" value="Aldolase_II"/>
    <property type="match status" value="1"/>
</dbReference>
<dbReference type="KEGG" id="hmn:HM131_17300"/>
<dbReference type="GO" id="GO:0019323">
    <property type="term" value="P:pentose catabolic process"/>
    <property type="evidence" value="ECO:0007669"/>
    <property type="project" value="TreeGrafter"/>
</dbReference>
<keyword evidence="2" id="KW-0456">Lyase</keyword>
<accession>A0A1W5ZYS0</accession>
<dbReference type="GO" id="GO:0005829">
    <property type="term" value="C:cytosol"/>
    <property type="evidence" value="ECO:0007669"/>
    <property type="project" value="TreeGrafter"/>
</dbReference>
<dbReference type="InterPro" id="IPR036409">
    <property type="entry name" value="Aldolase_II/adducin_N_sf"/>
</dbReference>
<dbReference type="Gene3D" id="3.40.225.10">
    <property type="entry name" value="Class II aldolase/adducin N-terminal domain"/>
    <property type="match status" value="1"/>
</dbReference>
<keyword evidence="5" id="KW-1185">Reference proteome</keyword>
<sequence>MSLDLLKKELEYVSHKVYQKGYTQATGGNISVRIPGTDHVLIKRSGISLGEVSKEDALIVNMDGEVVEGQGKPSKEIGFHLGIYKVRPDVNAVVHCHPNYSIGYACLGRELPLPTVTARKLLGHVPLADVAPSGSKELAQHVTDVFIQNPGIKITLMKDHGVCSVGPTLEAAYNVVDLAEATAKQSFILTQLRASVESPVTN</sequence>
<dbReference type="InterPro" id="IPR001303">
    <property type="entry name" value="Aldolase_II/adducin_N"/>
</dbReference>
<organism evidence="4 5">
    <name type="scientific">Halobacillus mangrovi</name>
    <dbReference type="NCBI Taxonomy" id="402384"/>
    <lineage>
        <taxon>Bacteria</taxon>
        <taxon>Bacillati</taxon>
        <taxon>Bacillota</taxon>
        <taxon>Bacilli</taxon>
        <taxon>Bacillales</taxon>
        <taxon>Bacillaceae</taxon>
        <taxon>Halobacillus</taxon>
    </lineage>
</organism>
<dbReference type="AlphaFoldDB" id="A0A1W5ZYS0"/>
<feature type="domain" description="Class II aldolase/adducin N-terminal" evidence="3">
    <location>
        <begin position="8"/>
        <end position="187"/>
    </location>
</feature>
<dbReference type="SUPFAM" id="SSF53639">
    <property type="entry name" value="AraD/HMP-PK domain-like"/>
    <property type="match status" value="1"/>
</dbReference>
<dbReference type="Proteomes" id="UP000192527">
    <property type="component" value="Chromosome"/>
</dbReference>
<dbReference type="OrthoDB" id="9794581at2"/>
<gene>
    <name evidence="4" type="ORF">HM131_17300</name>
</gene>
<keyword evidence="1" id="KW-0479">Metal-binding</keyword>
<dbReference type="GO" id="GO:0046872">
    <property type="term" value="F:metal ion binding"/>
    <property type="evidence" value="ECO:0007669"/>
    <property type="project" value="UniProtKB-KW"/>
</dbReference>
<evidence type="ECO:0000256" key="1">
    <source>
        <dbReference type="ARBA" id="ARBA00022723"/>
    </source>
</evidence>
<dbReference type="Pfam" id="PF00596">
    <property type="entry name" value="Aldolase_II"/>
    <property type="match status" value="1"/>
</dbReference>
<dbReference type="RefSeq" id="WP_085030944.1">
    <property type="nucleotide sequence ID" value="NZ_CP020772.1"/>
</dbReference>
<name>A0A1W5ZYS0_9BACI</name>
<reference evidence="4 5" key="1">
    <citation type="submission" date="2017-04" db="EMBL/GenBank/DDBJ databases">
        <title>The whole genome sequencing and assembly of Halobacillus mangrovi strain.</title>
        <authorList>
            <person name="Lee S.-J."/>
            <person name="Park M.-K."/>
            <person name="Kim J.-Y."/>
            <person name="Lee Y.-J."/>
            <person name="Yi H."/>
            <person name="Bahn Y.-S."/>
            <person name="Kim J.F."/>
            <person name="Lee D.-W."/>
        </authorList>
    </citation>
    <scope>NUCLEOTIDE SEQUENCE [LARGE SCALE GENOMIC DNA]</scope>
    <source>
        <strain evidence="4 5">KTB 131</strain>
    </source>
</reference>
<proteinExistence type="predicted"/>
<evidence type="ECO:0000313" key="5">
    <source>
        <dbReference type="Proteomes" id="UP000192527"/>
    </source>
</evidence>
<dbReference type="GO" id="GO:0016832">
    <property type="term" value="F:aldehyde-lyase activity"/>
    <property type="evidence" value="ECO:0007669"/>
    <property type="project" value="TreeGrafter"/>
</dbReference>
<protein>
    <submittedName>
        <fullName evidence="4">Aldolase</fullName>
    </submittedName>
</protein>
<dbReference type="PANTHER" id="PTHR22789">
    <property type="entry name" value="FUCULOSE PHOSPHATE ALDOLASE"/>
    <property type="match status" value="1"/>
</dbReference>
<evidence type="ECO:0000256" key="2">
    <source>
        <dbReference type="ARBA" id="ARBA00023239"/>
    </source>
</evidence>
<dbReference type="InterPro" id="IPR050197">
    <property type="entry name" value="Aldolase_class_II_sugar_metab"/>
</dbReference>
<dbReference type="PANTHER" id="PTHR22789:SF0">
    <property type="entry name" value="3-OXO-TETRONATE 4-PHOSPHATE DECARBOXYLASE-RELATED"/>
    <property type="match status" value="1"/>
</dbReference>